<gene>
    <name evidence="1" type="ORF">UCMB321_4557</name>
</gene>
<organism evidence="1 2">
    <name type="scientific">Pseudomonas batumici</name>
    <dbReference type="NCBI Taxonomy" id="226910"/>
    <lineage>
        <taxon>Bacteria</taxon>
        <taxon>Pseudomonadati</taxon>
        <taxon>Pseudomonadota</taxon>
        <taxon>Gammaproteobacteria</taxon>
        <taxon>Pseudomonadales</taxon>
        <taxon>Pseudomonadaceae</taxon>
        <taxon>Pseudomonas</taxon>
    </lineage>
</organism>
<name>A0A0C2E7L6_9PSED</name>
<proteinExistence type="predicted"/>
<keyword evidence="2" id="KW-1185">Reference proteome</keyword>
<evidence type="ECO:0000313" key="1">
    <source>
        <dbReference type="EMBL" id="KIH81894.1"/>
    </source>
</evidence>
<dbReference type="Proteomes" id="UP000031535">
    <property type="component" value="Unassembled WGS sequence"/>
</dbReference>
<comment type="caution">
    <text evidence="1">The sequence shown here is derived from an EMBL/GenBank/DDBJ whole genome shotgun (WGS) entry which is preliminary data.</text>
</comment>
<reference evidence="1 2" key="1">
    <citation type="submission" date="2015-01" db="EMBL/GenBank/DDBJ databases">
        <title>Complete genome of Pseudomonas batumici UCM B-321 producer of the batumin antibiotic with strong antistaphilococcal and potential anticancer activity.</title>
        <authorList>
            <person name="Klochko V.V."/>
            <person name="Zelena L.B."/>
            <person name="Elena K.A."/>
            <person name="Reva O.N."/>
        </authorList>
    </citation>
    <scope>NUCLEOTIDE SEQUENCE [LARGE SCALE GENOMIC DNA]</scope>
    <source>
        <strain evidence="1 2">UCM B-321</strain>
    </source>
</reference>
<dbReference type="EMBL" id="JXDG01000058">
    <property type="protein sequence ID" value="KIH81894.1"/>
    <property type="molecule type" value="Genomic_DNA"/>
</dbReference>
<accession>A0A0C2E7L6</accession>
<evidence type="ECO:0000313" key="2">
    <source>
        <dbReference type="Proteomes" id="UP000031535"/>
    </source>
</evidence>
<dbReference type="PATRIC" id="fig|226910.6.peg.4549"/>
<protein>
    <submittedName>
        <fullName evidence="1">Uncharacterized protein</fullName>
    </submittedName>
</protein>
<sequence length="51" mass="5773">MGCVDVADYVSGLVHHGTLQECYRSVMLNWPQNAFLPTNSSNQTDLWNRTC</sequence>
<dbReference type="AlphaFoldDB" id="A0A0C2E7L6"/>